<evidence type="ECO:0000256" key="2">
    <source>
        <dbReference type="ARBA" id="ARBA00009360"/>
    </source>
</evidence>
<dbReference type="PANTHER" id="PTHR13359:SF2">
    <property type="entry name" value="LARGE RIBOSOMAL SUBUNIT PROTEIN ML40"/>
    <property type="match status" value="1"/>
</dbReference>
<dbReference type="Gene3D" id="6.10.250.3440">
    <property type="match status" value="1"/>
</dbReference>
<keyword evidence="6" id="KW-0687">Ribonucleoprotein</keyword>
<evidence type="ECO:0000313" key="11">
    <source>
        <dbReference type="Proteomes" id="UP001460270"/>
    </source>
</evidence>
<evidence type="ECO:0000256" key="8">
    <source>
        <dbReference type="ARBA" id="ARBA00083752"/>
    </source>
</evidence>
<evidence type="ECO:0000313" key="10">
    <source>
        <dbReference type="EMBL" id="KAK7934437.1"/>
    </source>
</evidence>
<dbReference type="AlphaFoldDB" id="A0AAW0PS86"/>
<protein>
    <recommendedName>
        <fullName evidence="7">Large ribosomal subunit protein mL40</fullName>
    </recommendedName>
    <alternativeName>
        <fullName evidence="8">39S ribosomal protein L40, mitochondrial</fullName>
    </alternativeName>
</protein>
<dbReference type="InterPro" id="IPR039145">
    <property type="entry name" value="Ribosomal_mL40_metazoa/plant"/>
</dbReference>
<evidence type="ECO:0000256" key="9">
    <source>
        <dbReference type="SAM" id="Coils"/>
    </source>
</evidence>
<evidence type="ECO:0000256" key="1">
    <source>
        <dbReference type="ARBA" id="ARBA00004173"/>
    </source>
</evidence>
<comment type="similarity">
    <text evidence="2">Belongs to the mitochondrion-specific ribosomal protein mL40 family.</text>
</comment>
<accession>A0AAW0PS86</accession>
<feature type="coiled-coil region" evidence="9">
    <location>
        <begin position="127"/>
        <end position="161"/>
    </location>
</feature>
<comment type="subcellular location">
    <subcellularLocation>
        <location evidence="1">Mitochondrion</location>
    </subcellularLocation>
</comment>
<dbReference type="GO" id="GO:0005762">
    <property type="term" value="C:mitochondrial large ribosomal subunit"/>
    <property type="evidence" value="ECO:0007669"/>
    <property type="project" value="InterPro"/>
</dbReference>
<reference evidence="11" key="1">
    <citation type="submission" date="2024-04" db="EMBL/GenBank/DDBJ databases">
        <title>Salinicola lusitanus LLJ914,a marine bacterium isolated from the Okinawa Trough.</title>
        <authorList>
            <person name="Li J."/>
        </authorList>
    </citation>
    <scope>NUCLEOTIDE SEQUENCE [LARGE SCALE GENOMIC DNA]</scope>
</reference>
<evidence type="ECO:0000256" key="6">
    <source>
        <dbReference type="ARBA" id="ARBA00023274"/>
    </source>
</evidence>
<comment type="caution">
    <text evidence="10">The sequence shown here is derived from an EMBL/GenBank/DDBJ whole genome shotgun (WGS) entry which is preliminary data.</text>
</comment>
<dbReference type="PANTHER" id="PTHR13359">
    <property type="entry name" value="39S RIBOSOMAL PROTEIN L40, MITOCHONDRIAL"/>
    <property type="match status" value="1"/>
</dbReference>
<evidence type="ECO:0000256" key="4">
    <source>
        <dbReference type="ARBA" id="ARBA00022980"/>
    </source>
</evidence>
<dbReference type="Pfam" id="PF09812">
    <property type="entry name" value="MRP-L28"/>
    <property type="match status" value="1"/>
</dbReference>
<evidence type="ECO:0000256" key="7">
    <source>
        <dbReference type="ARBA" id="ARBA00035192"/>
    </source>
</evidence>
<organism evidence="10 11">
    <name type="scientific">Mugilogobius chulae</name>
    <name type="common">yellowstripe goby</name>
    <dbReference type="NCBI Taxonomy" id="88201"/>
    <lineage>
        <taxon>Eukaryota</taxon>
        <taxon>Metazoa</taxon>
        <taxon>Chordata</taxon>
        <taxon>Craniata</taxon>
        <taxon>Vertebrata</taxon>
        <taxon>Euteleostomi</taxon>
        <taxon>Actinopterygii</taxon>
        <taxon>Neopterygii</taxon>
        <taxon>Teleostei</taxon>
        <taxon>Neoteleostei</taxon>
        <taxon>Acanthomorphata</taxon>
        <taxon>Gobiaria</taxon>
        <taxon>Gobiiformes</taxon>
        <taxon>Gobioidei</taxon>
        <taxon>Gobiidae</taxon>
        <taxon>Gobionellinae</taxon>
        <taxon>Mugilogobius</taxon>
    </lineage>
</organism>
<dbReference type="InterPro" id="IPR019192">
    <property type="entry name" value="Ribosomal_mL40"/>
</dbReference>
<keyword evidence="5" id="KW-0496">Mitochondrion</keyword>
<keyword evidence="4" id="KW-0689">Ribosomal protein</keyword>
<keyword evidence="3" id="KW-0809">Transit peptide</keyword>
<keyword evidence="9" id="KW-0175">Coiled coil</keyword>
<evidence type="ECO:0000256" key="5">
    <source>
        <dbReference type="ARBA" id="ARBA00023128"/>
    </source>
</evidence>
<dbReference type="EMBL" id="JBBPFD010000003">
    <property type="protein sequence ID" value="KAK7934437.1"/>
    <property type="molecule type" value="Genomic_DNA"/>
</dbReference>
<name>A0AAW0PS86_9GOBI</name>
<gene>
    <name evidence="10" type="ORF">WMY93_005333</name>
</gene>
<proteinExistence type="inferred from homology"/>
<dbReference type="Proteomes" id="UP001460270">
    <property type="component" value="Unassembled WGS sequence"/>
</dbReference>
<keyword evidence="11" id="KW-1185">Reference proteome</keyword>
<sequence>MSLAFTRCIFRGLPQYVVQQSLLVDGHNAAKSVICVPSMTLRTTVPLRAEPKKKKKVDPKRELMMRERLKKRLKKLEKVPPELIPIEDFVTSSKCMDEERTRSAQVVSFEENERRALLLKEWSRYKREQHMAEMKSIESALEAQREALDELKITSEELYQAALKPDFSLLPFTHEGPAYTPPKSQYEAPDGNIMMQPGFILSKSVFIMQEHCIN</sequence>
<evidence type="ECO:0000256" key="3">
    <source>
        <dbReference type="ARBA" id="ARBA00022946"/>
    </source>
</evidence>
<dbReference type="FunFam" id="6.10.250.3440:FF:000001">
    <property type="entry name" value="Mitochondrial ribosomal protein L40"/>
    <property type="match status" value="1"/>
</dbReference>